<evidence type="ECO:0000313" key="4">
    <source>
        <dbReference type="Proteomes" id="UP001239085"/>
    </source>
</evidence>
<evidence type="ECO:0008006" key="5">
    <source>
        <dbReference type="Google" id="ProtNLM"/>
    </source>
</evidence>
<feature type="transmembrane region" description="Helical" evidence="2">
    <location>
        <begin position="68"/>
        <end position="89"/>
    </location>
</feature>
<evidence type="ECO:0000313" key="3">
    <source>
        <dbReference type="EMBL" id="MDQ0643630.1"/>
    </source>
</evidence>
<evidence type="ECO:0000256" key="2">
    <source>
        <dbReference type="SAM" id="Phobius"/>
    </source>
</evidence>
<keyword evidence="2" id="KW-0472">Membrane</keyword>
<reference evidence="3 4" key="1">
    <citation type="submission" date="2023-07" db="EMBL/GenBank/DDBJ databases">
        <title>Comparative genomics of wheat-associated soil bacteria to identify genetic determinants of phenazine resistance.</title>
        <authorList>
            <person name="Mouncey N."/>
        </authorList>
    </citation>
    <scope>NUCLEOTIDE SEQUENCE [LARGE SCALE GENOMIC DNA]</scope>
    <source>
        <strain evidence="3 4">W2I7</strain>
    </source>
</reference>
<sequence>MVEPEKQRARYIAGTEGAPPVPPPGGYHGARRVQGPTVLPQLDLAQGAPVPPVISSAEATQEKQPAGVIGWVALVAAILFAVVLLGTLLAGGTDALYGVTMLTLQLVVLAVVIAALFSRRGRVLGASALIVTLMLNVATVGAMSALQTSASGNYQGEKTEEQKHEEAYPGIKDTSSSTILAQPSLEEVRAQSEDVLAEIRRRLSEQYGYTWTEADKENLRPERNGFGGESMLVQYTSVSWMTNEPIQDYDRKVAVMDVIEQVMVDYDMYSLYSFNDPSSGMDDSILEKFYGSSDPRTQNTWEYYSDNYPDPLRFYAVIYDTSNDSTGEFTGEREAQSARTGEPLEGLQIYFLAPELLSEEDREEFETRMQEYPDY</sequence>
<keyword evidence="2" id="KW-1133">Transmembrane helix</keyword>
<proteinExistence type="predicted"/>
<feature type="transmembrane region" description="Helical" evidence="2">
    <location>
        <begin position="124"/>
        <end position="146"/>
    </location>
</feature>
<name>A0ABU0P8H6_9MICO</name>
<accession>A0ABU0P8H6</accession>
<dbReference type="EMBL" id="JAUSXK010000001">
    <property type="protein sequence ID" value="MDQ0643630.1"/>
    <property type="molecule type" value="Genomic_DNA"/>
</dbReference>
<feature type="transmembrane region" description="Helical" evidence="2">
    <location>
        <begin position="95"/>
        <end position="117"/>
    </location>
</feature>
<protein>
    <recommendedName>
        <fullName evidence="5">Sox C-terminal domain-containing protein</fullName>
    </recommendedName>
</protein>
<dbReference type="Proteomes" id="UP001239085">
    <property type="component" value="Unassembled WGS sequence"/>
</dbReference>
<dbReference type="RefSeq" id="WP_307360553.1">
    <property type="nucleotide sequence ID" value="NZ_JAUSXK010000001.1"/>
</dbReference>
<organism evidence="3 4">
    <name type="scientific">Microbacterium murale</name>
    <dbReference type="NCBI Taxonomy" id="1081040"/>
    <lineage>
        <taxon>Bacteria</taxon>
        <taxon>Bacillati</taxon>
        <taxon>Actinomycetota</taxon>
        <taxon>Actinomycetes</taxon>
        <taxon>Micrococcales</taxon>
        <taxon>Microbacteriaceae</taxon>
        <taxon>Microbacterium</taxon>
    </lineage>
</organism>
<keyword evidence="4" id="KW-1185">Reference proteome</keyword>
<keyword evidence="2" id="KW-0812">Transmembrane</keyword>
<evidence type="ECO:0000256" key="1">
    <source>
        <dbReference type="SAM" id="MobiDB-lite"/>
    </source>
</evidence>
<gene>
    <name evidence="3" type="ORF">QFZ46_001790</name>
</gene>
<comment type="caution">
    <text evidence="3">The sequence shown here is derived from an EMBL/GenBank/DDBJ whole genome shotgun (WGS) entry which is preliminary data.</text>
</comment>
<feature type="region of interest" description="Disordered" evidence="1">
    <location>
        <begin position="11"/>
        <end position="32"/>
    </location>
</feature>